<evidence type="ECO:0000313" key="7">
    <source>
        <dbReference type="EMBL" id="OFW32452.1"/>
    </source>
</evidence>
<dbReference type="Gene3D" id="3.30.70.250">
    <property type="entry name" value="Malonyl-CoA ACP transacylase, ACP-binding"/>
    <property type="match status" value="1"/>
</dbReference>
<gene>
    <name evidence="7" type="ORF">A2074_03690</name>
</gene>
<dbReference type="SUPFAM" id="SSF52151">
    <property type="entry name" value="FabD/lysophospholipase-like"/>
    <property type="match status" value="1"/>
</dbReference>
<evidence type="ECO:0000259" key="6">
    <source>
        <dbReference type="SMART" id="SM00827"/>
    </source>
</evidence>
<organism evidence="7 8">
    <name type="scientific">Candidatus Aquicultor primus</name>
    <dbReference type="NCBI Taxonomy" id="1797195"/>
    <lineage>
        <taxon>Bacteria</taxon>
        <taxon>Bacillati</taxon>
        <taxon>Actinomycetota</taxon>
        <taxon>Candidatus Aquicultoria</taxon>
        <taxon>Candidatus Aquicultorales</taxon>
        <taxon>Candidatus Aquicultoraceae</taxon>
        <taxon>Candidatus Aquicultor</taxon>
    </lineage>
</organism>
<dbReference type="EMBL" id="MELI01000095">
    <property type="protein sequence ID" value="OFW32452.1"/>
    <property type="molecule type" value="Genomic_DNA"/>
</dbReference>
<feature type="domain" description="Malonyl-CoA:ACP transacylase (MAT)" evidence="6">
    <location>
        <begin position="10"/>
        <end position="314"/>
    </location>
</feature>
<dbReference type="Pfam" id="PF00698">
    <property type="entry name" value="Acyl_transf_1"/>
    <property type="match status" value="1"/>
</dbReference>
<dbReference type="InterPro" id="IPR014043">
    <property type="entry name" value="Acyl_transferase_dom"/>
</dbReference>
<evidence type="ECO:0000256" key="1">
    <source>
        <dbReference type="ARBA" id="ARBA00022679"/>
    </source>
</evidence>
<dbReference type="SUPFAM" id="SSF55048">
    <property type="entry name" value="Probable ACP-binding domain of malonyl-CoA ACP transacylase"/>
    <property type="match status" value="1"/>
</dbReference>
<dbReference type="InterPro" id="IPR024925">
    <property type="entry name" value="Malonyl_CoA-ACP_transAc"/>
</dbReference>
<dbReference type="InterPro" id="IPR004410">
    <property type="entry name" value="Malonyl_CoA-ACP_transAc_FabD"/>
</dbReference>
<dbReference type="InterPro" id="IPR016036">
    <property type="entry name" value="Malonyl_transacylase_ACP-bd"/>
</dbReference>
<protein>
    <recommendedName>
        <fullName evidence="4">Malonyl CoA-acyl carrier protein transacylase</fullName>
        <ecNumber evidence="4">2.3.1.39</ecNumber>
    </recommendedName>
</protein>
<name>A0A1F2UHE9_9ACTN</name>
<dbReference type="GO" id="GO:0005829">
    <property type="term" value="C:cytosol"/>
    <property type="evidence" value="ECO:0007669"/>
    <property type="project" value="TreeGrafter"/>
</dbReference>
<feature type="active site" evidence="5">
    <location>
        <position position="203"/>
    </location>
</feature>
<dbReference type="InterPro" id="IPR016035">
    <property type="entry name" value="Acyl_Trfase/lysoPLipase"/>
</dbReference>
<keyword evidence="1 4" id="KW-0808">Transferase</keyword>
<dbReference type="InterPro" id="IPR001227">
    <property type="entry name" value="Ac_transferase_dom_sf"/>
</dbReference>
<evidence type="ECO:0000256" key="4">
    <source>
        <dbReference type="PIRNR" id="PIRNR000446"/>
    </source>
</evidence>
<feature type="active site" evidence="5">
    <location>
        <position position="94"/>
    </location>
</feature>
<dbReference type="NCBIfam" id="TIGR00128">
    <property type="entry name" value="fabD"/>
    <property type="match status" value="1"/>
</dbReference>
<proteinExistence type="inferred from homology"/>
<reference evidence="7 8" key="1">
    <citation type="journal article" date="2016" name="Nat. Commun.">
        <title>Thousands of microbial genomes shed light on interconnected biogeochemical processes in an aquifer system.</title>
        <authorList>
            <person name="Anantharaman K."/>
            <person name="Brown C.T."/>
            <person name="Hug L.A."/>
            <person name="Sharon I."/>
            <person name="Castelle C.J."/>
            <person name="Probst A.J."/>
            <person name="Thomas B.C."/>
            <person name="Singh A."/>
            <person name="Wilkins M.J."/>
            <person name="Karaoz U."/>
            <person name="Brodie E.L."/>
            <person name="Williams K.H."/>
            <person name="Hubbard S.S."/>
            <person name="Banfield J.F."/>
        </authorList>
    </citation>
    <scope>NUCLEOTIDE SEQUENCE [LARGE SCALE GENOMIC DNA]</scope>
</reference>
<comment type="similarity">
    <text evidence="4">Belongs to the fabD family.</text>
</comment>
<dbReference type="PIRSF" id="PIRSF000446">
    <property type="entry name" value="Mct"/>
    <property type="match status" value="1"/>
</dbReference>
<evidence type="ECO:0000256" key="5">
    <source>
        <dbReference type="PIRSR" id="PIRSR000446-1"/>
    </source>
</evidence>
<evidence type="ECO:0000256" key="2">
    <source>
        <dbReference type="ARBA" id="ARBA00023315"/>
    </source>
</evidence>
<sequence length="315" mass="34222">MLSNNGIAFVFPGQGSQYIGMGKELISDFPGIKEYFSNASDVIDKDLLKLSIEGPESELNDTVNTQPCLYVLSYAIFKIIEDEGFTPQVLAGHSLGEYTALAASGTFTFEDGLRIVAKRAHLMSSEGRKRTGKMLAVLGADMRGVDDVVNEISRDGVISVANYNCPGQIVVSVEADLSDRALDALSAVGAKKIIELPVSGAFHSKMMLDAERSFNAYLDDFIFMTAGTPIVQNTTAKPTINPREIRNALEKQMSSPVKWQQSIGVMLGLGIKTFVEIGPGQVLSKIIKRIDKQVEVLATDKPLLLGEVMTRLKEV</sequence>
<dbReference type="AlphaFoldDB" id="A0A1F2UHE9"/>
<evidence type="ECO:0000313" key="8">
    <source>
        <dbReference type="Proteomes" id="UP000178086"/>
    </source>
</evidence>
<accession>A0A1F2UHE9</accession>
<dbReference type="EC" id="2.3.1.39" evidence="4"/>
<comment type="catalytic activity">
    <reaction evidence="3 4">
        <text>holo-[ACP] + malonyl-CoA = malonyl-[ACP] + CoA</text>
        <dbReference type="Rhea" id="RHEA:41792"/>
        <dbReference type="Rhea" id="RHEA-COMP:9623"/>
        <dbReference type="Rhea" id="RHEA-COMP:9685"/>
        <dbReference type="ChEBI" id="CHEBI:57287"/>
        <dbReference type="ChEBI" id="CHEBI:57384"/>
        <dbReference type="ChEBI" id="CHEBI:64479"/>
        <dbReference type="ChEBI" id="CHEBI:78449"/>
        <dbReference type="EC" id="2.3.1.39"/>
    </reaction>
</comment>
<dbReference type="GO" id="GO:0006633">
    <property type="term" value="P:fatty acid biosynthetic process"/>
    <property type="evidence" value="ECO:0007669"/>
    <property type="project" value="TreeGrafter"/>
</dbReference>
<dbReference type="PANTHER" id="PTHR42681:SF1">
    <property type="entry name" value="MALONYL-COA-ACYL CARRIER PROTEIN TRANSACYLASE, MITOCHONDRIAL"/>
    <property type="match status" value="1"/>
</dbReference>
<evidence type="ECO:0000256" key="3">
    <source>
        <dbReference type="ARBA" id="ARBA00048462"/>
    </source>
</evidence>
<dbReference type="PANTHER" id="PTHR42681">
    <property type="entry name" value="MALONYL-COA-ACYL CARRIER PROTEIN TRANSACYLASE, MITOCHONDRIAL"/>
    <property type="match status" value="1"/>
</dbReference>
<keyword evidence="2 4" id="KW-0012">Acyltransferase</keyword>
<dbReference type="Gene3D" id="3.40.366.10">
    <property type="entry name" value="Malonyl-Coenzyme A Acyl Carrier Protein, domain 2"/>
    <property type="match status" value="1"/>
</dbReference>
<dbReference type="SMART" id="SM00827">
    <property type="entry name" value="PKS_AT"/>
    <property type="match status" value="1"/>
</dbReference>
<dbReference type="InterPro" id="IPR050858">
    <property type="entry name" value="Mal-CoA-ACP_Trans/PKS_FabD"/>
</dbReference>
<comment type="caution">
    <text evidence="7">The sequence shown here is derived from an EMBL/GenBank/DDBJ whole genome shotgun (WGS) entry which is preliminary data.</text>
</comment>
<dbReference type="GO" id="GO:0004314">
    <property type="term" value="F:[acyl-carrier-protein] S-malonyltransferase activity"/>
    <property type="evidence" value="ECO:0007669"/>
    <property type="project" value="UniProtKB-EC"/>
</dbReference>
<dbReference type="Proteomes" id="UP000178086">
    <property type="component" value="Unassembled WGS sequence"/>
</dbReference>